<comment type="caution">
    <text evidence="2">The sequence shown here is derived from an EMBL/GenBank/DDBJ whole genome shotgun (WGS) entry which is preliminary data.</text>
</comment>
<dbReference type="Proteomes" id="UP000324222">
    <property type="component" value="Unassembled WGS sequence"/>
</dbReference>
<evidence type="ECO:0000313" key="2">
    <source>
        <dbReference type="EMBL" id="MPC83612.1"/>
    </source>
</evidence>
<organism evidence="2 3">
    <name type="scientific">Portunus trituberculatus</name>
    <name type="common">Swimming crab</name>
    <name type="synonym">Neptunus trituberculatus</name>
    <dbReference type="NCBI Taxonomy" id="210409"/>
    <lineage>
        <taxon>Eukaryota</taxon>
        <taxon>Metazoa</taxon>
        <taxon>Ecdysozoa</taxon>
        <taxon>Arthropoda</taxon>
        <taxon>Crustacea</taxon>
        <taxon>Multicrustacea</taxon>
        <taxon>Malacostraca</taxon>
        <taxon>Eumalacostraca</taxon>
        <taxon>Eucarida</taxon>
        <taxon>Decapoda</taxon>
        <taxon>Pleocyemata</taxon>
        <taxon>Brachyura</taxon>
        <taxon>Eubrachyura</taxon>
        <taxon>Portunoidea</taxon>
        <taxon>Portunidae</taxon>
        <taxon>Portuninae</taxon>
        <taxon>Portunus</taxon>
    </lineage>
</organism>
<evidence type="ECO:0000313" key="3">
    <source>
        <dbReference type="Proteomes" id="UP000324222"/>
    </source>
</evidence>
<name>A0A5B7IIF7_PORTR</name>
<feature type="region of interest" description="Disordered" evidence="1">
    <location>
        <begin position="28"/>
        <end position="58"/>
    </location>
</feature>
<proteinExistence type="predicted"/>
<sequence length="108" mass="12405">MWAFHGNFWAKGDTFYGTSYLRAPRMRKPNLHSDRGQDSSPCTWRPLGPQSTHGSTVPPPVIKLEDSKVALFSFSFVNCFESYNSHCLLFPYLSLIITFSIYHRQLSN</sequence>
<accession>A0A5B7IIF7</accession>
<keyword evidence="3" id="KW-1185">Reference proteome</keyword>
<dbReference type="EMBL" id="VSRR010062927">
    <property type="protein sequence ID" value="MPC83612.1"/>
    <property type="molecule type" value="Genomic_DNA"/>
</dbReference>
<evidence type="ECO:0000256" key="1">
    <source>
        <dbReference type="SAM" id="MobiDB-lite"/>
    </source>
</evidence>
<protein>
    <submittedName>
        <fullName evidence="2">Uncharacterized protein</fullName>
    </submittedName>
</protein>
<dbReference type="AlphaFoldDB" id="A0A5B7IIF7"/>
<reference evidence="2 3" key="1">
    <citation type="submission" date="2019-05" db="EMBL/GenBank/DDBJ databases">
        <title>Another draft genome of Portunus trituberculatus and its Hox gene families provides insights of decapod evolution.</title>
        <authorList>
            <person name="Jeong J.-H."/>
            <person name="Song I."/>
            <person name="Kim S."/>
            <person name="Choi T."/>
            <person name="Kim D."/>
            <person name="Ryu S."/>
            <person name="Kim W."/>
        </authorList>
    </citation>
    <scope>NUCLEOTIDE SEQUENCE [LARGE SCALE GENOMIC DNA]</scope>
    <source>
        <tissue evidence="2">Muscle</tissue>
    </source>
</reference>
<gene>
    <name evidence="2" type="ORF">E2C01_078325</name>
</gene>